<protein>
    <submittedName>
        <fullName evidence="9">Raffinose/stachyose/melibiose transport system permease protein</fullName>
    </submittedName>
</protein>
<dbReference type="InterPro" id="IPR035906">
    <property type="entry name" value="MetI-like_sf"/>
</dbReference>
<dbReference type="PROSITE" id="PS50928">
    <property type="entry name" value="ABC_TM1"/>
    <property type="match status" value="1"/>
</dbReference>
<feature type="transmembrane region" description="Helical" evidence="7">
    <location>
        <begin position="110"/>
        <end position="129"/>
    </location>
</feature>
<evidence type="ECO:0000256" key="2">
    <source>
        <dbReference type="ARBA" id="ARBA00022448"/>
    </source>
</evidence>
<organism evidence="9 10">
    <name type="scientific">Anaerocolumna jejuensis DSM 15929</name>
    <dbReference type="NCBI Taxonomy" id="1121322"/>
    <lineage>
        <taxon>Bacteria</taxon>
        <taxon>Bacillati</taxon>
        <taxon>Bacillota</taxon>
        <taxon>Clostridia</taxon>
        <taxon>Lachnospirales</taxon>
        <taxon>Lachnospiraceae</taxon>
        <taxon>Anaerocolumna</taxon>
    </lineage>
</organism>
<dbReference type="PANTHER" id="PTHR30193">
    <property type="entry name" value="ABC TRANSPORTER PERMEASE PROTEIN"/>
    <property type="match status" value="1"/>
</dbReference>
<dbReference type="InterPro" id="IPR000515">
    <property type="entry name" value="MetI-like"/>
</dbReference>
<dbReference type="GO" id="GO:0005886">
    <property type="term" value="C:plasma membrane"/>
    <property type="evidence" value="ECO:0007669"/>
    <property type="project" value="UniProtKB-SubCell"/>
</dbReference>
<evidence type="ECO:0000256" key="1">
    <source>
        <dbReference type="ARBA" id="ARBA00004651"/>
    </source>
</evidence>
<dbReference type="PANTHER" id="PTHR30193:SF37">
    <property type="entry name" value="INNER MEMBRANE ABC TRANSPORTER PERMEASE PROTEIN YCJO"/>
    <property type="match status" value="1"/>
</dbReference>
<reference evidence="9 10" key="1">
    <citation type="submission" date="2016-11" db="EMBL/GenBank/DDBJ databases">
        <authorList>
            <person name="Jaros S."/>
            <person name="Januszkiewicz K."/>
            <person name="Wedrychowicz H."/>
        </authorList>
    </citation>
    <scope>NUCLEOTIDE SEQUENCE [LARGE SCALE GENOMIC DNA]</scope>
    <source>
        <strain evidence="9 10">DSM 15929</strain>
    </source>
</reference>
<comment type="similarity">
    <text evidence="7">Belongs to the binding-protein-dependent transport system permease family.</text>
</comment>
<evidence type="ECO:0000313" key="9">
    <source>
        <dbReference type="EMBL" id="SHK23010.1"/>
    </source>
</evidence>
<evidence type="ECO:0000256" key="3">
    <source>
        <dbReference type="ARBA" id="ARBA00022475"/>
    </source>
</evidence>
<evidence type="ECO:0000259" key="8">
    <source>
        <dbReference type="PROSITE" id="PS50928"/>
    </source>
</evidence>
<feature type="transmembrane region" description="Helical" evidence="7">
    <location>
        <begin position="156"/>
        <end position="181"/>
    </location>
</feature>
<dbReference type="EMBL" id="FRAC01000010">
    <property type="protein sequence ID" value="SHK23010.1"/>
    <property type="molecule type" value="Genomic_DNA"/>
</dbReference>
<proteinExistence type="inferred from homology"/>
<dbReference type="GO" id="GO:0055085">
    <property type="term" value="P:transmembrane transport"/>
    <property type="evidence" value="ECO:0007669"/>
    <property type="project" value="InterPro"/>
</dbReference>
<dbReference type="AlphaFoldDB" id="A0A1M6QSC4"/>
<dbReference type="Gene3D" id="1.10.3720.10">
    <property type="entry name" value="MetI-like"/>
    <property type="match status" value="1"/>
</dbReference>
<feature type="transmembrane region" description="Helical" evidence="7">
    <location>
        <begin position="7"/>
        <end position="25"/>
    </location>
</feature>
<feature type="domain" description="ABC transmembrane type-1" evidence="8">
    <location>
        <begin position="71"/>
        <end position="283"/>
    </location>
</feature>
<gene>
    <name evidence="9" type="ORF">SAMN02745136_02007</name>
</gene>
<keyword evidence="10" id="KW-1185">Reference proteome</keyword>
<evidence type="ECO:0000313" key="10">
    <source>
        <dbReference type="Proteomes" id="UP000184386"/>
    </source>
</evidence>
<dbReference type="InterPro" id="IPR051393">
    <property type="entry name" value="ABC_transporter_permease"/>
</dbReference>
<dbReference type="Proteomes" id="UP000184386">
    <property type="component" value="Unassembled WGS sequence"/>
</dbReference>
<dbReference type="CDD" id="cd06261">
    <property type="entry name" value="TM_PBP2"/>
    <property type="match status" value="1"/>
</dbReference>
<evidence type="ECO:0000256" key="4">
    <source>
        <dbReference type="ARBA" id="ARBA00022692"/>
    </source>
</evidence>
<dbReference type="STRING" id="1121322.SAMN02745136_02007"/>
<feature type="transmembrane region" description="Helical" evidence="7">
    <location>
        <begin position="202"/>
        <end position="226"/>
    </location>
</feature>
<evidence type="ECO:0000256" key="5">
    <source>
        <dbReference type="ARBA" id="ARBA00022989"/>
    </source>
</evidence>
<feature type="transmembrane region" description="Helical" evidence="7">
    <location>
        <begin position="264"/>
        <end position="283"/>
    </location>
</feature>
<name>A0A1M6QSC4_9FIRM</name>
<sequence length="293" mass="33132">MLYKKKFPLVVFLVPGLILMLVFLYEPFIENIINSFYDMTSFVEIPGRKWRFIGTENYRKLLRDENVRTALINSIKMMGLTIIFQVGTALVFAILVSWLKKGQSFFRTVYFFPIVISATAIGLLFKLFYNYNGGMLNQILAAFGRAPVNWLAPGRAFIMIAIPTLWSYVGFYFVIMLTGLNDIPEDLYEAAKVDGFSKLERVFHITLPLLRGVLCTCTILAVTGALKVFDLPWVIAPKGAPQGKTYILGTLMYEQTFSIGNIDYGSAIAFVIVIFGFLMSQLVHKFLNPDVNS</sequence>
<keyword evidence="2 7" id="KW-0813">Transport</keyword>
<keyword evidence="5 7" id="KW-1133">Transmembrane helix</keyword>
<keyword evidence="3" id="KW-1003">Cell membrane</keyword>
<keyword evidence="6 7" id="KW-0472">Membrane</keyword>
<dbReference type="OrthoDB" id="9774308at2"/>
<evidence type="ECO:0000256" key="7">
    <source>
        <dbReference type="RuleBase" id="RU363032"/>
    </source>
</evidence>
<dbReference type="Pfam" id="PF00528">
    <property type="entry name" value="BPD_transp_1"/>
    <property type="match status" value="1"/>
</dbReference>
<accession>A0A1M6QSC4</accession>
<keyword evidence="4 7" id="KW-0812">Transmembrane</keyword>
<dbReference type="RefSeq" id="WP_073275397.1">
    <property type="nucleotide sequence ID" value="NZ_FRAC01000010.1"/>
</dbReference>
<evidence type="ECO:0000256" key="6">
    <source>
        <dbReference type="ARBA" id="ARBA00023136"/>
    </source>
</evidence>
<dbReference type="SUPFAM" id="SSF161098">
    <property type="entry name" value="MetI-like"/>
    <property type="match status" value="1"/>
</dbReference>
<feature type="transmembrane region" description="Helical" evidence="7">
    <location>
        <begin position="77"/>
        <end position="98"/>
    </location>
</feature>
<comment type="subcellular location">
    <subcellularLocation>
        <location evidence="1 7">Cell membrane</location>
        <topology evidence="1 7">Multi-pass membrane protein</topology>
    </subcellularLocation>
</comment>